<keyword evidence="2" id="KW-1133">Transmembrane helix</keyword>
<dbReference type="Gene3D" id="1.50.10.10">
    <property type="match status" value="1"/>
</dbReference>
<reference evidence="3 4" key="1">
    <citation type="submission" date="2023-04" db="EMBL/GenBank/DDBJ databases">
        <title>Colletotrichum tabacum stain YC1 causing leaf anthracnose on Nicotiana tabacum(L.) cv.</title>
        <authorList>
            <person name="Ji Z."/>
            <person name="Wang M."/>
            <person name="Zhang J."/>
            <person name="Wang N."/>
            <person name="Zhou Z."/>
        </authorList>
    </citation>
    <scope>NUCLEOTIDE SEQUENCE [LARGE SCALE GENOMIC DNA]</scope>
    <source>
        <strain evidence="3 4">YC1</strain>
    </source>
</reference>
<evidence type="ECO:0000313" key="4">
    <source>
        <dbReference type="Proteomes" id="UP001327957"/>
    </source>
</evidence>
<dbReference type="PANTHER" id="PTHR12736">
    <property type="entry name" value="LANC-LIKE PROTEIN"/>
    <property type="match status" value="1"/>
</dbReference>
<feature type="transmembrane region" description="Helical" evidence="2">
    <location>
        <begin position="431"/>
        <end position="454"/>
    </location>
</feature>
<dbReference type="EMBL" id="JASAOK010000043">
    <property type="protein sequence ID" value="KAK6215157.1"/>
    <property type="molecule type" value="Genomic_DNA"/>
</dbReference>
<dbReference type="Pfam" id="PF05147">
    <property type="entry name" value="LANC_like"/>
    <property type="match status" value="1"/>
</dbReference>
<dbReference type="InterPro" id="IPR012341">
    <property type="entry name" value="6hp_glycosidase-like_sf"/>
</dbReference>
<feature type="binding site" evidence="1">
    <location>
        <position position="256"/>
    </location>
    <ligand>
        <name>Zn(2+)</name>
        <dbReference type="ChEBI" id="CHEBI:29105"/>
    </ligand>
</feature>
<dbReference type="AlphaFoldDB" id="A0AAV9T7B5"/>
<dbReference type="SMART" id="SM01260">
    <property type="entry name" value="LANC_like"/>
    <property type="match status" value="1"/>
</dbReference>
<dbReference type="GO" id="GO:0031179">
    <property type="term" value="P:peptide modification"/>
    <property type="evidence" value="ECO:0007669"/>
    <property type="project" value="InterPro"/>
</dbReference>
<dbReference type="Proteomes" id="UP001327957">
    <property type="component" value="Unassembled WGS sequence"/>
</dbReference>
<dbReference type="SUPFAM" id="SSF158745">
    <property type="entry name" value="LanC-like"/>
    <property type="match status" value="1"/>
</dbReference>
<feature type="transmembrane region" description="Helical" evidence="2">
    <location>
        <begin position="811"/>
        <end position="834"/>
    </location>
</feature>
<evidence type="ECO:0000313" key="3">
    <source>
        <dbReference type="EMBL" id="KAK6215157.1"/>
    </source>
</evidence>
<dbReference type="GO" id="GO:0046872">
    <property type="term" value="F:metal ion binding"/>
    <property type="evidence" value="ECO:0007669"/>
    <property type="project" value="UniProtKB-KW"/>
</dbReference>
<name>A0AAV9T7B5_9PEZI</name>
<organism evidence="3 4">
    <name type="scientific">Colletotrichum tabaci</name>
    <dbReference type="NCBI Taxonomy" id="1209068"/>
    <lineage>
        <taxon>Eukaryota</taxon>
        <taxon>Fungi</taxon>
        <taxon>Dikarya</taxon>
        <taxon>Ascomycota</taxon>
        <taxon>Pezizomycotina</taxon>
        <taxon>Sordariomycetes</taxon>
        <taxon>Hypocreomycetidae</taxon>
        <taxon>Glomerellales</taxon>
        <taxon>Glomerellaceae</taxon>
        <taxon>Colletotrichum</taxon>
        <taxon>Colletotrichum destructivum species complex</taxon>
    </lineage>
</organism>
<proteinExistence type="predicted"/>
<keyword evidence="2" id="KW-0472">Membrane</keyword>
<accession>A0AAV9T7B5</accession>
<dbReference type="PANTHER" id="PTHR12736:SF7">
    <property type="entry name" value="LANC-LIKE PROTEIN 3"/>
    <property type="match status" value="1"/>
</dbReference>
<comment type="caution">
    <text evidence="3">The sequence shown here is derived from an EMBL/GenBank/DDBJ whole genome shotgun (WGS) entry which is preliminary data.</text>
</comment>
<evidence type="ECO:0000256" key="1">
    <source>
        <dbReference type="PIRSR" id="PIRSR607822-1"/>
    </source>
</evidence>
<keyword evidence="1" id="KW-0479">Metal-binding</keyword>
<feature type="binding site" evidence="1">
    <location>
        <position position="304"/>
    </location>
    <ligand>
        <name>Zn(2+)</name>
        <dbReference type="ChEBI" id="CHEBI:29105"/>
    </ligand>
</feature>
<sequence length="938" mass="102307">MPLSAPPEPRFIQSPSLPQDYLSVAETPEVRVQDALEHAIGDAPLRESYTQEECSGFFCGPTALAYLLLRIHAVYPEMKISGRSLQQWAASYMGAKRTGGDRAPCGLACESAAYCAVETMLDETKAPRFREVLERLVDGGEHPHEILFGFAGILYMIRAVESWRPESVSLLATVKGRIIEKMLGAGPGWTWRGKRYTGAVHGDIGILTQLLLTDPKLASNSMVRGSLQRMLSLQQPSGNWPTEDSDRVYCDLVQFCHGAPGFVSSLVHIERLFPDMKEQIGQAIALGRACIWREGLLRKLPCLCHGVLGNSLTLPLGPQRDHFLAWSLPSKVEQERQLDGSVFVPEDVPVLTPQDEMENASILRNDADNGYFQGLPARRKSKMKVLMKVFSRWAITMCVIMSIYTVIIVYSGRTVMNQTTKRQYNALITGLSIALGLAVASSLNHMVAELRWWILSRRFRSKRKVELILQADNLKHTIMLAVRSKRWSIHLAALGWLILTIGSQVGLAAIGLCYSTETADKRALLVPGNVSIANMDTIETAKIVQSKSNSLGAQQYTANSYGTMSLAYDTATIEEAPLARAIFVPSDPLMFCSEDHCKYVFHETSQESITDLNSNPVTVATDRSINSTTRCAAWPVTAGGNGTSPNITVATENNGRFVIGVPVRGGTDQTTFMTRSTYVCGPGCATVTAFEASDSSPWYYACNITVGEVANATRPEHQVGSNLKALAAAAIALQGYAASSLVNSTDFQYQMYPAESVFGTPKDGKTWMMEGMLSRFAIGVVAVAAESNEEQVVEGMMPMKGTKLSVSHWNLIHMILTLTAALQLALGIAAALVANRVVVPDGGAVEMAQVMRTMAIRDRTAETAGEAGEKGLAAGAGAGGPVTSLWIYRDRMSSQEGLYDLHMEEQRFHARAEDGMIEMNHQRPDTGRISRASTAAKT</sequence>
<keyword evidence="2" id="KW-0812">Transmembrane</keyword>
<feature type="transmembrane region" description="Helical" evidence="2">
    <location>
        <begin position="489"/>
        <end position="512"/>
    </location>
</feature>
<dbReference type="PRINTS" id="PR01950">
    <property type="entry name" value="LANCSUPER"/>
</dbReference>
<dbReference type="CDD" id="cd04794">
    <property type="entry name" value="euk_LANCL"/>
    <property type="match status" value="1"/>
</dbReference>
<dbReference type="InterPro" id="IPR007822">
    <property type="entry name" value="LANC-like"/>
</dbReference>
<keyword evidence="1" id="KW-0862">Zinc</keyword>
<feature type="binding site" evidence="1">
    <location>
        <position position="305"/>
    </location>
    <ligand>
        <name>Zn(2+)</name>
        <dbReference type="ChEBI" id="CHEBI:29105"/>
    </ligand>
</feature>
<dbReference type="GO" id="GO:0005975">
    <property type="term" value="P:carbohydrate metabolic process"/>
    <property type="evidence" value="ECO:0007669"/>
    <property type="project" value="InterPro"/>
</dbReference>
<gene>
    <name evidence="3" type="ORF">QIS74_08176</name>
</gene>
<evidence type="ECO:0000256" key="2">
    <source>
        <dbReference type="SAM" id="Phobius"/>
    </source>
</evidence>
<feature type="transmembrane region" description="Helical" evidence="2">
    <location>
        <begin position="389"/>
        <end position="411"/>
    </location>
</feature>
<protein>
    <submittedName>
        <fullName evidence="3">Uncharacterized protein</fullName>
    </submittedName>
</protein>
<dbReference type="GO" id="GO:0005886">
    <property type="term" value="C:plasma membrane"/>
    <property type="evidence" value="ECO:0007669"/>
    <property type="project" value="TreeGrafter"/>
</dbReference>
<keyword evidence="4" id="KW-1185">Reference proteome</keyword>